<feature type="region of interest" description="Disordered" evidence="1">
    <location>
        <begin position="44"/>
        <end position="63"/>
    </location>
</feature>
<name>A0AAP0IXQ8_9MAGN</name>
<keyword evidence="3" id="KW-1185">Reference proteome</keyword>
<accession>A0AAP0IXQ8</accession>
<feature type="compositionally biased region" description="Basic and acidic residues" evidence="1">
    <location>
        <begin position="46"/>
        <end position="57"/>
    </location>
</feature>
<evidence type="ECO:0000313" key="2">
    <source>
        <dbReference type="EMBL" id="KAK9123105.1"/>
    </source>
</evidence>
<comment type="caution">
    <text evidence="2">The sequence shown here is derived from an EMBL/GenBank/DDBJ whole genome shotgun (WGS) entry which is preliminary data.</text>
</comment>
<dbReference type="AlphaFoldDB" id="A0AAP0IXQ8"/>
<protein>
    <submittedName>
        <fullName evidence="2">Uncharacterized protein</fullName>
    </submittedName>
</protein>
<evidence type="ECO:0000256" key="1">
    <source>
        <dbReference type="SAM" id="MobiDB-lite"/>
    </source>
</evidence>
<evidence type="ECO:0000313" key="3">
    <source>
        <dbReference type="Proteomes" id="UP001417504"/>
    </source>
</evidence>
<proteinExistence type="predicted"/>
<sequence>MRATISSSMLQGEADDWWTTIVSTRGVHEGPDRVQDPLQNEVLSSYRDESQEKRVHFPETVSE</sequence>
<dbReference type="Proteomes" id="UP001417504">
    <property type="component" value="Unassembled WGS sequence"/>
</dbReference>
<organism evidence="2 3">
    <name type="scientific">Stephania japonica</name>
    <dbReference type="NCBI Taxonomy" id="461633"/>
    <lineage>
        <taxon>Eukaryota</taxon>
        <taxon>Viridiplantae</taxon>
        <taxon>Streptophyta</taxon>
        <taxon>Embryophyta</taxon>
        <taxon>Tracheophyta</taxon>
        <taxon>Spermatophyta</taxon>
        <taxon>Magnoliopsida</taxon>
        <taxon>Ranunculales</taxon>
        <taxon>Menispermaceae</taxon>
        <taxon>Menispermoideae</taxon>
        <taxon>Cissampelideae</taxon>
        <taxon>Stephania</taxon>
    </lineage>
</organism>
<dbReference type="EMBL" id="JBBNAE010000005">
    <property type="protein sequence ID" value="KAK9123105.1"/>
    <property type="molecule type" value="Genomic_DNA"/>
</dbReference>
<reference evidence="2 3" key="1">
    <citation type="submission" date="2024-01" db="EMBL/GenBank/DDBJ databases">
        <title>Genome assemblies of Stephania.</title>
        <authorList>
            <person name="Yang L."/>
        </authorList>
    </citation>
    <scope>NUCLEOTIDE SEQUENCE [LARGE SCALE GENOMIC DNA]</scope>
    <source>
        <strain evidence="2">QJT</strain>
        <tissue evidence="2">Leaf</tissue>
    </source>
</reference>
<gene>
    <name evidence="2" type="ORF">Sjap_012707</name>
</gene>